<accession>A0A7J6TI09</accession>
<dbReference type="InterPro" id="IPR037196">
    <property type="entry name" value="HSP90_C"/>
</dbReference>
<comment type="caution">
    <text evidence="4">The sequence shown here is derived from an EMBL/GenBank/DDBJ whole genome shotgun (WGS) entry which is preliminary data.</text>
</comment>
<evidence type="ECO:0000313" key="4">
    <source>
        <dbReference type="EMBL" id="KAF4744833.1"/>
    </source>
</evidence>
<keyword evidence="4" id="KW-0675">Receptor</keyword>
<dbReference type="GO" id="GO:0005524">
    <property type="term" value="F:ATP binding"/>
    <property type="evidence" value="ECO:0007669"/>
    <property type="project" value="InterPro"/>
</dbReference>
<evidence type="ECO:0000256" key="1">
    <source>
        <dbReference type="ARBA" id="ARBA00008239"/>
    </source>
</evidence>
<name>A0A7J6TI09_PEROL</name>
<protein>
    <submittedName>
        <fullName evidence="4">TNF receptor-associated protein 1, mitochondrial</fullName>
    </submittedName>
</protein>
<reference evidence="4 5" key="1">
    <citation type="submission" date="2020-04" db="EMBL/GenBank/DDBJ databases">
        <title>Perkinsus olseni comparative genomics.</title>
        <authorList>
            <person name="Bogema D.R."/>
        </authorList>
    </citation>
    <scope>NUCLEOTIDE SEQUENCE [LARGE SCALE GENOMIC DNA]</scope>
    <source>
        <strain evidence="4">ATCC PRA-205</strain>
    </source>
</reference>
<dbReference type="Proteomes" id="UP000574390">
    <property type="component" value="Unassembled WGS sequence"/>
</dbReference>
<dbReference type="GO" id="GO:0140662">
    <property type="term" value="F:ATP-dependent protein folding chaperone"/>
    <property type="evidence" value="ECO:0007669"/>
    <property type="project" value="InterPro"/>
</dbReference>
<dbReference type="EMBL" id="JABANM010007103">
    <property type="protein sequence ID" value="KAF4744833.1"/>
    <property type="molecule type" value="Genomic_DNA"/>
</dbReference>
<dbReference type="SUPFAM" id="SSF110942">
    <property type="entry name" value="HSP90 C-terminal domain"/>
    <property type="match status" value="1"/>
</dbReference>
<organism evidence="4 5">
    <name type="scientific">Perkinsus olseni</name>
    <name type="common">Perkinsus atlanticus</name>
    <dbReference type="NCBI Taxonomy" id="32597"/>
    <lineage>
        <taxon>Eukaryota</taxon>
        <taxon>Sar</taxon>
        <taxon>Alveolata</taxon>
        <taxon>Perkinsozoa</taxon>
        <taxon>Perkinsea</taxon>
        <taxon>Perkinsida</taxon>
        <taxon>Perkinsidae</taxon>
        <taxon>Perkinsus</taxon>
    </lineage>
</organism>
<proteinExistence type="inferred from homology"/>
<gene>
    <name evidence="4" type="primary">TRAP1_4</name>
    <name evidence="4" type="ORF">FOZ62_013748</name>
</gene>
<dbReference type="GO" id="GO:0051082">
    <property type="term" value="F:unfolded protein binding"/>
    <property type="evidence" value="ECO:0007669"/>
    <property type="project" value="InterPro"/>
</dbReference>
<feature type="compositionally biased region" description="Low complexity" evidence="3">
    <location>
        <begin position="101"/>
        <end position="115"/>
    </location>
</feature>
<dbReference type="InterPro" id="IPR001404">
    <property type="entry name" value="Hsp90_fam"/>
</dbReference>
<dbReference type="Gene3D" id="1.20.120.790">
    <property type="entry name" value="Heat shock protein 90, C-terminal domain"/>
    <property type="match status" value="1"/>
</dbReference>
<comment type="similarity">
    <text evidence="1">Belongs to the heat shock protein 90 family.</text>
</comment>
<dbReference type="Pfam" id="PF00183">
    <property type="entry name" value="HSP90"/>
    <property type="match status" value="1"/>
</dbReference>
<feature type="compositionally biased region" description="Basic and acidic residues" evidence="3">
    <location>
        <begin position="116"/>
        <end position="129"/>
    </location>
</feature>
<evidence type="ECO:0000256" key="3">
    <source>
        <dbReference type="SAM" id="MobiDB-lite"/>
    </source>
</evidence>
<evidence type="ECO:0000313" key="5">
    <source>
        <dbReference type="Proteomes" id="UP000574390"/>
    </source>
</evidence>
<keyword evidence="2" id="KW-0143">Chaperone</keyword>
<feature type="region of interest" description="Disordered" evidence="3">
    <location>
        <begin position="99"/>
        <end position="129"/>
    </location>
</feature>
<evidence type="ECO:0000256" key="2">
    <source>
        <dbReference type="ARBA" id="ARBA00023186"/>
    </source>
</evidence>
<dbReference type="AlphaFoldDB" id="A0A7J6TI09"/>
<sequence>MRRMMKQMMAQSGQGDQNDALQAIPMTLELNPDHPTVRKLGDLAASKEARTEDIAKVAVTQLFDNACIAAGMVDDPRTILDRLQKMLDVCVEQAVSAADLTSAAPASEAPKAATEATKEEEPIELKKME</sequence>
<dbReference type="GO" id="GO:0016887">
    <property type="term" value="F:ATP hydrolysis activity"/>
    <property type="evidence" value="ECO:0007669"/>
    <property type="project" value="InterPro"/>
</dbReference>